<accession>A0A846YET4</accession>
<reference evidence="6 7" key="1">
    <citation type="submission" date="2020-04" db="EMBL/GenBank/DDBJ databases">
        <title>MicrobeNet Type strains.</title>
        <authorList>
            <person name="Nicholson A.C."/>
        </authorList>
    </citation>
    <scope>NUCLEOTIDE SEQUENCE [LARGE SCALE GENOMIC DNA]</scope>
    <source>
        <strain evidence="6 7">JCM 3332</strain>
    </source>
</reference>
<dbReference type="Gene3D" id="2.102.10.10">
    <property type="entry name" value="Rieske [2Fe-2S] iron-sulphur domain"/>
    <property type="match status" value="1"/>
</dbReference>
<evidence type="ECO:0000259" key="5">
    <source>
        <dbReference type="PROSITE" id="PS51296"/>
    </source>
</evidence>
<evidence type="ECO:0000313" key="7">
    <source>
        <dbReference type="Proteomes" id="UP000570678"/>
    </source>
</evidence>
<dbReference type="RefSeq" id="WP_062971729.1">
    <property type="nucleotide sequence ID" value="NZ_JAAXOT010000003.1"/>
</dbReference>
<dbReference type="SUPFAM" id="SSF50022">
    <property type="entry name" value="ISP domain"/>
    <property type="match status" value="1"/>
</dbReference>
<dbReference type="GO" id="GO:0016705">
    <property type="term" value="F:oxidoreductase activity, acting on paired donors, with incorporation or reduction of molecular oxygen"/>
    <property type="evidence" value="ECO:0007669"/>
    <property type="project" value="UniProtKB-ARBA"/>
</dbReference>
<dbReference type="GO" id="GO:0004497">
    <property type="term" value="F:monooxygenase activity"/>
    <property type="evidence" value="ECO:0007669"/>
    <property type="project" value="UniProtKB-ARBA"/>
</dbReference>
<dbReference type="Pfam" id="PF00355">
    <property type="entry name" value="Rieske"/>
    <property type="match status" value="1"/>
</dbReference>
<evidence type="ECO:0000256" key="2">
    <source>
        <dbReference type="ARBA" id="ARBA00022723"/>
    </source>
</evidence>
<feature type="domain" description="Rieske" evidence="5">
    <location>
        <begin position="469"/>
        <end position="528"/>
    </location>
</feature>
<keyword evidence="3" id="KW-0408">Iron</keyword>
<keyword evidence="1" id="KW-0001">2Fe-2S</keyword>
<sequence>MQITSVGHAGFHIRTAAGTILCDPWVNPAYFGSWFPFPDNTQLDWEELGNCDFLYVSHLHRDHFDTAHLLEYVNKDATVLLPDYPVPDLRRELEKLGFHKFFETEDSVKHTVTGAMGAGGGDPTAELDIMIVALRAPADGPIGDSGLIVSDRETTCFNMNDARPVDMDVLHDAFGKIDIHLLQYSGAIWYPMVYDIPARTKSNFGKQKRQRGMDRARSYIEQVDATWVVPSAGPPVFLDDELRYLNDDRGDEGNIFPDQMVFLEQMREHGHDRGLLMVPGSTVDVHGTELELNHPYDPDTIWSDKAAYIEKMAQRLAPVLVAEKKTWASAEGEPLLEPLRELFEPIMRQSDLICDGIGYPVGLVLGEETVVLDFPARQVRAPREGEGRYRYGFRIAPELVRTVLRDQEPDWVNTIFLSTRFQAWRIGGYNEYLYTFFKCLTDERIAYADGWFSEAHDDSASVEVAGWEIQRRCPHLKADLSKFGVVDGNTLTCNLHGWQWDLESGRCKTSKGHELRSRKLTEPAGQDS</sequence>
<dbReference type="EMBL" id="JAAXOT010000003">
    <property type="protein sequence ID" value="NKY56240.1"/>
    <property type="molecule type" value="Genomic_DNA"/>
</dbReference>
<dbReference type="SUPFAM" id="SSF56281">
    <property type="entry name" value="Metallo-hydrolase/oxidoreductase"/>
    <property type="match status" value="1"/>
</dbReference>
<dbReference type="Proteomes" id="UP000570678">
    <property type="component" value="Unassembled WGS sequence"/>
</dbReference>
<dbReference type="GO" id="GO:0051537">
    <property type="term" value="F:2 iron, 2 sulfur cluster binding"/>
    <property type="evidence" value="ECO:0007669"/>
    <property type="project" value="UniProtKB-KW"/>
</dbReference>
<dbReference type="GO" id="GO:0005737">
    <property type="term" value="C:cytoplasm"/>
    <property type="evidence" value="ECO:0007669"/>
    <property type="project" value="TreeGrafter"/>
</dbReference>
<dbReference type="PANTHER" id="PTHR15032:SF4">
    <property type="entry name" value="N-ACYL-PHOSPHATIDYLETHANOLAMINE-HYDROLYZING PHOSPHOLIPASE D"/>
    <property type="match status" value="1"/>
</dbReference>
<keyword evidence="2" id="KW-0479">Metal-binding</keyword>
<dbReference type="Gene3D" id="3.60.15.10">
    <property type="entry name" value="Ribonuclease Z/Hydroxyacylglutathione hydrolase-like"/>
    <property type="match status" value="1"/>
</dbReference>
<comment type="caution">
    <text evidence="6">The sequence shown here is derived from an EMBL/GenBank/DDBJ whole genome shotgun (WGS) entry which is preliminary data.</text>
</comment>
<evidence type="ECO:0000256" key="4">
    <source>
        <dbReference type="ARBA" id="ARBA00023014"/>
    </source>
</evidence>
<dbReference type="InterPro" id="IPR036922">
    <property type="entry name" value="Rieske_2Fe-2S_sf"/>
</dbReference>
<dbReference type="InterPro" id="IPR017941">
    <property type="entry name" value="Rieske_2Fe-2S"/>
</dbReference>
<dbReference type="GO" id="GO:0046872">
    <property type="term" value="F:metal ion binding"/>
    <property type="evidence" value="ECO:0007669"/>
    <property type="project" value="UniProtKB-KW"/>
</dbReference>
<evidence type="ECO:0000256" key="1">
    <source>
        <dbReference type="ARBA" id="ARBA00022714"/>
    </source>
</evidence>
<keyword evidence="4" id="KW-0411">Iron-sulfur</keyword>
<dbReference type="InterPro" id="IPR036866">
    <property type="entry name" value="RibonucZ/Hydroxyglut_hydro"/>
</dbReference>
<dbReference type="PANTHER" id="PTHR15032">
    <property type="entry name" value="N-ACYL-PHOSPHATIDYLETHANOLAMINE-HYDROLYZING PHOSPHOLIPASE D"/>
    <property type="match status" value="1"/>
</dbReference>
<evidence type="ECO:0000313" key="6">
    <source>
        <dbReference type="EMBL" id="NKY56240.1"/>
    </source>
</evidence>
<dbReference type="PROSITE" id="PS51296">
    <property type="entry name" value="RIESKE"/>
    <property type="match status" value="1"/>
</dbReference>
<keyword evidence="7" id="KW-1185">Reference proteome</keyword>
<dbReference type="Pfam" id="PF25451">
    <property type="entry name" value="SCP2_Rv3818"/>
    <property type="match status" value="1"/>
</dbReference>
<name>A0A846YET4_9NOCA</name>
<protein>
    <submittedName>
        <fullName evidence="6">Rieske 2Fe-2S domain-containing protein</fullName>
    </submittedName>
</protein>
<evidence type="ECO:0000256" key="3">
    <source>
        <dbReference type="ARBA" id="ARBA00023004"/>
    </source>
</evidence>
<gene>
    <name evidence="6" type="ORF">HGA15_08745</name>
</gene>
<organism evidence="6 7">
    <name type="scientific">Nocardia flavorosea</name>
    <dbReference type="NCBI Taxonomy" id="53429"/>
    <lineage>
        <taxon>Bacteria</taxon>
        <taxon>Bacillati</taxon>
        <taxon>Actinomycetota</taxon>
        <taxon>Actinomycetes</taxon>
        <taxon>Mycobacteriales</taxon>
        <taxon>Nocardiaceae</taxon>
        <taxon>Nocardia</taxon>
    </lineage>
</organism>
<dbReference type="InterPro" id="IPR057330">
    <property type="entry name" value="SCP2_Rv3818"/>
</dbReference>
<proteinExistence type="predicted"/>
<dbReference type="AlphaFoldDB" id="A0A846YET4"/>